<dbReference type="GO" id="GO:0016020">
    <property type="term" value="C:membrane"/>
    <property type="evidence" value="ECO:0007669"/>
    <property type="project" value="TreeGrafter"/>
</dbReference>
<reference evidence="2" key="1">
    <citation type="submission" date="2023-08" db="EMBL/GenBank/DDBJ databases">
        <authorList>
            <person name="Audoor S."/>
            <person name="Bilcke G."/>
        </authorList>
    </citation>
    <scope>NUCLEOTIDE SEQUENCE</scope>
</reference>
<name>A0AAD2CM81_9STRA</name>
<gene>
    <name evidence="2" type="ORF">CYCCA115_LOCUS6311</name>
</gene>
<dbReference type="InterPro" id="IPR036865">
    <property type="entry name" value="CRAL-TRIO_dom_sf"/>
</dbReference>
<dbReference type="AlphaFoldDB" id="A0AAD2CM81"/>
<dbReference type="CDD" id="cd00170">
    <property type="entry name" value="SEC14"/>
    <property type="match status" value="1"/>
</dbReference>
<dbReference type="GO" id="GO:1902936">
    <property type="term" value="F:phosphatidylinositol bisphosphate binding"/>
    <property type="evidence" value="ECO:0007669"/>
    <property type="project" value="TreeGrafter"/>
</dbReference>
<dbReference type="Gene3D" id="3.40.525.10">
    <property type="entry name" value="CRAL-TRIO lipid binding domain"/>
    <property type="match status" value="1"/>
</dbReference>
<evidence type="ECO:0000313" key="3">
    <source>
        <dbReference type="Proteomes" id="UP001295423"/>
    </source>
</evidence>
<dbReference type="SUPFAM" id="SSF52087">
    <property type="entry name" value="CRAL/TRIO domain"/>
    <property type="match status" value="1"/>
</dbReference>
<dbReference type="PANTHER" id="PTHR10174">
    <property type="entry name" value="ALPHA-TOCOPHEROL TRANSFER PROTEIN-RELATED"/>
    <property type="match status" value="1"/>
</dbReference>
<dbReference type="PROSITE" id="PS50191">
    <property type="entry name" value="CRAL_TRIO"/>
    <property type="match status" value="1"/>
</dbReference>
<proteinExistence type="predicted"/>
<sequence length="306" mass="34692">MSALHDSAASLVRSLAGSLHSSLNSLSGLGGGDDSFSESPEIEGSQLSLEDQLIRLKNNEYQCYCRLKSQVEEANIGRFVNDELILHFAQCSPGKPYNSKTAWDVIRGYDPHNWSLKAKDLLPQLETQTLFPLPGLRSSEDHAMFYMNPSRFVPTADNEETIVENLVYVIKSMRENHTRNRTHGIGLLINMDGWEPKNFSKTYWVQFMRILEGTVVPARIEMVLIVNPPKSGGFHSVFKLMKATLSKEFLEKIHRIPEAELHKYLQSDYAFYLPEEMAEGLIPADEIVTTWIAERMEKEATLGLEL</sequence>
<protein>
    <recommendedName>
        <fullName evidence="1">CRAL-TRIO domain-containing protein</fullName>
    </recommendedName>
</protein>
<organism evidence="2 3">
    <name type="scientific">Cylindrotheca closterium</name>
    <dbReference type="NCBI Taxonomy" id="2856"/>
    <lineage>
        <taxon>Eukaryota</taxon>
        <taxon>Sar</taxon>
        <taxon>Stramenopiles</taxon>
        <taxon>Ochrophyta</taxon>
        <taxon>Bacillariophyta</taxon>
        <taxon>Bacillariophyceae</taxon>
        <taxon>Bacillariophycidae</taxon>
        <taxon>Bacillariales</taxon>
        <taxon>Bacillariaceae</taxon>
        <taxon>Cylindrotheca</taxon>
    </lineage>
</organism>
<dbReference type="EMBL" id="CAKOGP040000779">
    <property type="protein sequence ID" value="CAJ1938874.1"/>
    <property type="molecule type" value="Genomic_DNA"/>
</dbReference>
<keyword evidence="3" id="KW-1185">Reference proteome</keyword>
<dbReference type="Proteomes" id="UP001295423">
    <property type="component" value="Unassembled WGS sequence"/>
</dbReference>
<dbReference type="InterPro" id="IPR001251">
    <property type="entry name" value="CRAL-TRIO_dom"/>
</dbReference>
<evidence type="ECO:0000259" key="1">
    <source>
        <dbReference type="PROSITE" id="PS50191"/>
    </source>
</evidence>
<dbReference type="PANTHER" id="PTHR10174:SF208">
    <property type="entry name" value="CRAL-TRIO DOMAIN-CONTAINING PROTEIN DDB_G0278031"/>
    <property type="match status" value="1"/>
</dbReference>
<comment type="caution">
    <text evidence="2">The sequence shown here is derived from an EMBL/GenBank/DDBJ whole genome shotgun (WGS) entry which is preliminary data.</text>
</comment>
<feature type="domain" description="CRAL-TRIO" evidence="1">
    <location>
        <begin position="118"/>
        <end position="276"/>
    </location>
</feature>
<evidence type="ECO:0000313" key="2">
    <source>
        <dbReference type="EMBL" id="CAJ1938874.1"/>
    </source>
</evidence>
<dbReference type="Pfam" id="PF00650">
    <property type="entry name" value="CRAL_TRIO"/>
    <property type="match status" value="1"/>
</dbReference>
<accession>A0AAD2CM81</accession>